<dbReference type="InterPro" id="IPR036291">
    <property type="entry name" value="NAD(P)-bd_dom_sf"/>
</dbReference>
<proteinExistence type="inferred from homology"/>
<protein>
    <submittedName>
        <fullName evidence="5">NAD(P)-dependent oxidoreductase</fullName>
    </submittedName>
</protein>
<dbReference type="CDD" id="cd08946">
    <property type="entry name" value="SDR_e"/>
    <property type="match status" value="1"/>
</dbReference>
<reference evidence="5 6" key="1">
    <citation type="submission" date="2024-05" db="EMBL/GenBank/DDBJ databases">
        <authorList>
            <person name="Busch G.E."/>
            <person name="Sharma I."/>
        </authorList>
    </citation>
    <scope>NUCLEOTIDE SEQUENCE [LARGE SCALE GENOMIC DNA]</scope>
    <source>
        <strain evidence="5 6">23GB23</strain>
    </source>
</reference>
<sequence length="265" mass="29404">MKRIILTGAAGILGKAMRKALVGWADELVLSDIVPIEEINDGESFVACDLGDFASVLELVRGCDGIIHLGGQSVECSFDNIMNGNLKGTYHIYEAARQLGVKRIFFASSNHVVGFHSREDRLDANSPMRPDSLYGVSKGFGELMAQYYFDKFGIESALVRIGSCFAKPIDRRMLSTWLSESDLADLIKKVYAVNRLGCTVIYGVSNNPNSWWDNRHANFVGWQPKDSSEQFEEDVFKNDPLLANDNPALLYQGGFFATAGHFEDK</sequence>
<dbReference type="PANTHER" id="PTHR43103:SF5">
    <property type="entry name" value="4-EPIMERASE, PUTATIVE (AFU_ORTHOLOGUE AFUA_7G00360)-RELATED"/>
    <property type="match status" value="1"/>
</dbReference>
<dbReference type="RefSeq" id="WP_339718289.1">
    <property type="nucleotide sequence ID" value="NZ_CAXBEN010000001.1"/>
</dbReference>
<dbReference type="PANTHER" id="PTHR43103">
    <property type="entry name" value="NUCLEOSIDE-DIPHOSPHATE-SUGAR EPIMERASE"/>
    <property type="match status" value="1"/>
</dbReference>
<name>A0ABV0KVR3_9GAMM</name>
<evidence type="ECO:0000259" key="4">
    <source>
        <dbReference type="Pfam" id="PF01370"/>
    </source>
</evidence>
<evidence type="ECO:0000256" key="1">
    <source>
        <dbReference type="ARBA" id="ARBA00007637"/>
    </source>
</evidence>
<dbReference type="Gene3D" id="3.40.50.720">
    <property type="entry name" value="NAD(P)-binding Rossmann-like Domain"/>
    <property type="match status" value="1"/>
</dbReference>
<dbReference type="SUPFAM" id="SSF51735">
    <property type="entry name" value="NAD(P)-binding Rossmann-fold domains"/>
    <property type="match status" value="1"/>
</dbReference>
<evidence type="ECO:0000313" key="5">
    <source>
        <dbReference type="EMBL" id="MEP7728246.1"/>
    </source>
</evidence>
<keyword evidence="6" id="KW-1185">Reference proteome</keyword>
<evidence type="ECO:0000313" key="6">
    <source>
        <dbReference type="Proteomes" id="UP001471651"/>
    </source>
</evidence>
<keyword evidence="3" id="KW-0520">NAD</keyword>
<comment type="similarity">
    <text evidence="1">Belongs to the NAD(P)-dependent epimerase/dehydratase family.</text>
</comment>
<gene>
    <name evidence="5" type="ORF">ABKW32_02220</name>
</gene>
<dbReference type="Proteomes" id="UP001471651">
    <property type="component" value="Unassembled WGS sequence"/>
</dbReference>
<accession>A0ABV0KVR3</accession>
<feature type="domain" description="NAD-dependent epimerase/dehydratase" evidence="4">
    <location>
        <begin position="4"/>
        <end position="177"/>
    </location>
</feature>
<organism evidence="5 6">
    <name type="scientific">Marinomonas primoryensis</name>
    <dbReference type="NCBI Taxonomy" id="178399"/>
    <lineage>
        <taxon>Bacteria</taxon>
        <taxon>Pseudomonadati</taxon>
        <taxon>Pseudomonadota</taxon>
        <taxon>Gammaproteobacteria</taxon>
        <taxon>Oceanospirillales</taxon>
        <taxon>Oceanospirillaceae</taxon>
        <taxon>Marinomonas</taxon>
    </lineage>
</organism>
<dbReference type="EMBL" id="JBDYKN010000001">
    <property type="protein sequence ID" value="MEP7728246.1"/>
    <property type="molecule type" value="Genomic_DNA"/>
</dbReference>
<evidence type="ECO:0000256" key="2">
    <source>
        <dbReference type="ARBA" id="ARBA00023002"/>
    </source>
</evidence>
<keyword evidence="2" id="KW-0560">Oxidoreductase</keyword>
<dbReference type="InterPro" id="IPR001509">
    <property type="entry name" value="Epimerase_deHydtase"/>
</dbReference>
<dbReference type="Pfam" id="PF01370">
    <property type="entry name" value="Epimerase"/>
    <property type="match status" value="1"/>
</dbReference>
<comment type="caution">
    <text evidence="5">The sequence shown here is derived from an EMBL/GenBank/DDBJ whole genome shotgun (WGS) entry which is preliminary data.</text>
</comment>
<evidence type="ECO:0000256" key="3">
    <source>
        <dbReference type="ARBA" id="ARBA00023027"/>
    </source>
</evidence>